<evidence type="ECO:0000313" key="3">
    <source>
        <dbReference type="Proteomes" id="UP001165541"/>
    </source>
</evidence>
<reference evidence="2" key="1">
    <citation type="submission" date="2022-05" db="EMBL/GenBank/DDBJ databases">
        <title>Schlegelella sp. nov., isolated from mangrove soil.</title>
        <authorList>
            <person name="Liu Y."/>
            <person name="Ge X."/>
            <person name="Liu W."/>
        </authorList>
    </citation>
    <scope>NUCLEOTIDE SEQUENCE</scope>
    <source>
        <strain evidence="2">S2-27</strain>
    </source>
</reference>
<comment type="caution">
    <text evidence="2">The sequence shown here is derived from an EMBL/GenBank/DDBJ whole genome shotgun (WGS) entry which is preliminary data.</text>
</comment>
<sequence>MALGHIGIARSIANRTSERSEEAIQCNRFYEQARDEVLTAFPWPFATEYAELGLVEETPNNDWTYAYRYPSDCVFARRLVTVAGRRDGNPPPFKVGQDSQGKLIYTDEADAVLEYTVAVTDEGRFDALFSKALSFLLGHYIAMPLSRVSGERERCYQYFQEAISQSKATSLNEGQQTEPLESEFVRARE</sequence>
<evidence type="ECO:0000313" key="2">
    <source>
        <dbReference type="EMBL" id="MCM5682516.1"/>
    </source>
</evidence>
<accession>A0ABT0YWH7</accession>
<organism evidence="2 3">
    <name type="scientific">Caldimonas mangrovi</name>
    <dbReference type="NCBI Taxonomy" id="2944811"/>
    <lineage>
        <taxon>Bacteria</taxon>
        <taxon>Pseudomonadati</taxon>
        <taxon>Pseudomonadota</taxon>
        <taxon>Betaproteobacteria</taxon>
        <taxon>Burkholderiales</taxon>
        <taxon>Sphaerotilaceae</taxon>
        <taxon>Caldimonas</taxon>
    </lineage>
</organism>
<gene>
    <name evidence="2" type="ORF">M8A51_23550</name>
</gene>
<dbReference type="Proteomes" id="UP001165541">
    <property type="component" value="Unassembled WGS sequence"/>
</dbReference>
<feature type="region of interest" description="Disordered" evidence="1">
    <location>
        <begin position="168"/>
        <end position="189"/>
    </location>
</feature>
<feature type="compositionally biased region" description="Polar residues" evidence="1">
    <location>
        <begin position="168"/>
        <end position="179"/>
    </location>
</feature>
<dbReference type="EMBL" id="JAMKFE010000020">
    <property type="protein sequence ID" value="MCM5682516.1"/>
    <property type="molecule type" value="Genomic_DNA"/>
</dbReference>
<keyword evidence="3" id="KW-1185">Reference proteome</keyword>
<name>A0ABT0YWH7_9BURK</name>
<protein>
    <submittedName>
        <fullName evidence="2">Uncharacterized protein</fullName>
    </submittedName>
</protein>
<proteinExistence type="predicted"/>
<evidence type="ECO:0000256" key="1">
    <source>
        <dbReference type="SAM" id="MobiDB-lite"/>
    </source>
</evidence>
<dbReference type="RefSeq" id="WP_251781001.1">
    <property type="nucleotide sequence ID" value="NZ_JAMKFE010000020.1"/>
</dbReference>